<dbReference type="InterPro" id="IPR009068">
    <property type="entry name" value="uS15_NS1_RNA-bd_sf"/>
</dbReference>
<comment type="function">
    <text evidence="4">One of the primary rRNA binding proteins, it binds directly to 16S rRNA where it helps nucleate assembly of the platform of the 30S subunit by binding and bridging several RNA helices of the 16S rRNA.</text>
</comment>
<dbReference type="PANTHER" id="PTHR23321:SF26">
    <property type="entry name" value="SMALL RIBOSOMAL SUBUNIT PROTEIN US15M"/>
    <property type="match status" value="1"/>
</dbReference>
<proteinExistence type="inferred from homology"/>
<dbReference type="GO" id="GO:0019843">
    <property type="term" value="F:rRNA binding"/>
    <property type="evidence" value="ECO:0007669"/>
    <property type="project" value="UniProtKB-UniRule"/>
</dbReference>
<evidence type="ECO:0000256" key="2">
    <source>
        <dbReference type="ARBA" id="ARBA00023274"/>
    </source>
</evidence>
<reference evidence="8" key="1">
    <citation type="submission" date="2017-09" db="EMBL/GenBank/DDBJ databases">
        <title>Depth-based differentiation of microbial function through sediment-hosted aquifers and enrichment of novel symbionts in the deep terrestrial subsurface.</title>
        <authorList>
            <person name="Probst A.J."/>
            <person name="Ladd B."/>
            <person name="Jarett J.K."/>
            <person name="Geller-Mcgrath D.E."/>
            <person name="Sieber C.M.K."/>
            <person name="Emerson J.B."/>
            <person name="Anantharaman K."/>
            <person name="Thomas B.C."/>
            <person name="Malmstrom R."/>
            <person name="Stieglmeier M."/>
            <person name="Klingl A."/>
            <person name="Woyke T."/>
            <person name="Ryan C.M."/>
            <person name="Banfield J.F."/>
        </authorList>
    </citation>
    <scope>NUCLEOTIDE SEQUENCE [LARGE SCALE GENOMIC DNA]</scope>
</reference>
<keyword evidence="1 4" id="KW-0689">Ribosomal protein</keyword>
<evidence type="ECO:0000313" key="7">
    <source>
        <dbReference type="EMBL" id="PIR68491.1"/>
    </source>
</evidence>
<dbReference type="InterPro" id="IPR005290">
    <property type="entry name" value="Ribosomal_uS15_bac-type"/>
</dbReference>
<dbReference type="GO" id="GO:0022627">
    <property type="term" value="C:cytosolic small ribosomal subunit"/>
    <property type="evidence" value="ECO:0007669"/>
    <property type="project" value="TreeGrafter"/>
</dbReference>
<dbReference type="EMBL" id="PFCQ01000003">
    <property type="protein sequence ID" value="PIR68491.1"/>
    <property type="molecule type" value="Genomic_DNA"/>
</dbReference>
<dbReference type="GO" id="GO:0006412">
    <property type="term" value="P:translation"/>
    <property type="evidence" value="ECO:0007669"/>
    <property type="project" value="UniProtKB-UniRule"/>
</dbReference>
<keyword evidence="2 4" id="KW-0687">Ribonucleoprotein</keyword>
<accession>A0A2H0TBX0</accession>
<dbReference type="AlphaFoldDB" id="A0A2H0TBX0"/>
<evidence type="ECO:0000313" key="8">
    <source>
        <dbReference type="Proteomes" id="UP000230094"/>
    </source>
</evidence>
<comment type="subunit">
    <text evidence="3 4">Part of the 30S ribosomal subunit. Forms a bridge to the 50S subunit in the 70S ribosome, contacting the 23S rRNA.</text>
</comment>
<feature type="compositionally biased region" description="Basic residues" evidence="6">
    <location>
        <begin position="1"/>
        <end position="10"/>
    </location>
</feature>
<dbReference type="NCBIfam" id="TIGR00952">
    <property type="entry name" value="S15_bact"/>
    <property type="match status" value="1"/>
</dbReference>
<evidence type="ECO:0000256" key="6">
    <source>
        <dbReference type="SAM" id="MobiDB-lite"/>
    </source>
</evidence>
<dbReference type="SMART" id="SM01387">
    <property type="entry name" value="Ribosomal_S15"/>
    <property type="match status" value="1"/>
</dbReference>
<dbReference type="FunFam" id="1.10.287.10:FF:000002">
    <property type="entry name" value="30S ribosomal protein S15"/>
    <property type="match status" value="1"/>
</dbReference>
<dbReference type="Gene3D" id="6.10.250.3130">
    <property type="match status" value="1"/>
</dbReference>
<comment type="caution">
    <text evidence="7">The sequence shown here is derived from an EMBL/GenBank/DDBJ whole genome shotgun (WGS) entry which is preliminary data.</text>
</comment>
<evidence type="ECO:0000256" key="3">
    <source>
        <dbReference type="ARBA" id="ARBA00064542"/>
    </source>
</evidence>
<dbReference type="CDD" id="cd00353">
    <property type="entry name" value="Ribosomal_S15p_S13e"/>
    <property type="match status" value="1"/>
</dbReference>
<dbReference type="PANTHER" id="PTHR23321">
    <property type="entry name" value="RIBOSOMAL PROTEIN S15, BACTERIAL AND ORGANELLAR"/>
    <property type="match status" value="1"/>
</dbReference>
<dbReference type="HAMAP" id="MF_01343_B">
    <property type="entry name" value="Ribosomal_uS15_B"/>
    <property type="match status" value="1"/>
</dbReference>
<dbReference type="Gene3D" id="1.10.287.10">
    <property type="entry name" value="S15/NS1, RNA-binding"/>
    <property type="match status" value="1"/>
</dbReference>
<organism evidence="7 8">
    <name type="scientific">Candidatus Nomurabacteria bacterium CG10_big_fil_rev_8_21_14_0_10_35_16</name>
    <dbReference type="NCBI Taxonomy" id="1974731"/>
    <lineage>
        <taxon>Bacteria</taxon>
        <taxon>Candidatus Nomuraibacteriota</taxon>
    </lineage>
</organism>
<comment type="function">
    <text evidence="4">Forms an intersubunit bridge (bridge B4) with the 23S rRNA of the 50S subunit in the ribosome.</text>
</comment>
<evidence type="ECO:0000256" key="1">
    <source>
        <dbReference type="ARBA" id="ARBA00022980"/>
    </source>
</evidence>
<sequence length="87" mass="10099">MLATKKKQAVIKKNQVHEKDTGSPEVQVAVISAQIDELAKHLKKHKKDNHSRRGLIKMVADRRTHLKFLERKDKSRYNALLKKMDLS</sequence>
<protein>
    <recommendedName>
        <fullName evidence="4">Small ribosomal subunit protein uS15</fullName>
    </recommendedName>
</protein>
<evidence type="ECO:0000256" key="4">
    <source>
        <dbReference type="HAMAP-Rule" id="MF_01343"/>
    </source>
</evidence>
<dbReference type="InterPro" id="IPR000589">
    <property type="entry name" value="Ribosomal_uS15"/>
</dbReference>
<dbReference type="GO" id="GO:0003735">
    <property type="term" value="F:structural constituent of ribosome"/>
    <property type="evidence" value="ECO:0007669"/>
    <property type="project" value="InterPro"/>
</dbReference>
<dbReference type="Proteomes" id="UP000230094">
    <property type="component" value="Unassembled WGS sequence"/>
</dbReference>
<dbReference type="SUPFAM" id="SSF47060">
    <property type="entry name" value="S15/NS1 RNA-binding domain"/>
    <property type="match status" value="1"/>
</dbReference>
<name>A0A2H0TBX0_9BACT</name>
<keyword evidence="4" id="KW-0699">rRNA-binding</keyword>
<comment type="similarity">
    <text evidence="4 5">Belongs to the universal ribosomal protein uS15 family.</text>
</comment>
<gene>
    <name evidence="4" type="primary">rpsO</name>
    <name evidence="7" type="ORF">COU49_00405</name>
</gene>
<dbReference type="Pfam" id="PF00312">
    <property type="entry name" value="Ribosomal_S15"/>
    <property type="match status" value="1"/>
</dbReference>
<evidence type="ECO:0000256" key="5">
    <source>
        <dbReference type="RuleBase" id="RU003919"/>
    </source>
</evidence>
<keyword evidence="4" id="KW-0694">RNA-binding</keyword>
<feature type="region of interest" description="Disordered" evidence="6">
    <location>
        <begin position="1"/>
        <end position="24"/>
    </location>
</feature>